<feature type="transmembrane region" description="Helical" evidence="2">
    <location>
        <begin position="225"/>
        <end position="246"/>
    </location>
</feature>
<feature type="domain" description="Transglutaminase-like" evidence="3">
    <location>
        <begin position="497"/>
        <end position="561"/>
    </location>
</feature>
<evidence type="ECO:0000259" key="3">
    <source>
        <dbReference type="SMART" id="SM00460"/>
    </source>
</evidence>
<evidence type="ECO:0000313" key="4">
    <source>
        <dbReference type="EMBL" id="MBG6083912.1"/>
    </source>
</evidence>
<feature type="transmembrane region" description="Helical" evidence="2">
    <location>
        <begin position="62"/>
        <end position="82"/>
    </location>
</feature>
<keyword evidence="2" id="KW-0472">Membrane</keyword>
<feature type="region of interest" description="Disordered" evidence="1">
    <location>
        <begin position="556"/>
        <end position="607"/>
    </location>
</feature>
<dbReference type="InterPro" id="IPR002931">
    <property type="entry name" value="Transglutaminase-like"/>
</dbReference>
<feature type="transmembrane region" description="Helical" evidence="2">
    <location>
        <begin position="617"/>
        <end position="644"/>
    </location>
</feature>
<dbReference type="Pfam" id="PF01841">
    <property type="entry name" value="Transglut_core"/>
    <property type="match status" value="1"/>
</dbReference>
<dbReference type="PANTHER" id="PTHR42736">
    <property type="entry name" value="PROTEIN-GLUTAMINE GAMMA-GLUTAMYLTRANSFERASE"/>
    <property type="match status" value="1"/>
</dbReference>
<protein>
    <recommendedName>
        <fullName evidence="3">Transglutaminase-like domain-containing protein</fullName>
    </recommendedName>
</protein>
<keyword evidence="2" id="KW-0812">Transmembrane</keyword>
<reference evidence="4" key="1">
    <citation type="submission" date="2020-11" db="EMBL/GenBank/DDBJ databases">
        <title>Sequencing the genomes of 1000 actinobacteria strains.</title>
        <authorList>
            <person name="Klenk H.-P."/>
        </authorList>
    </citation>
    <scope>NUCLEOTIDE SEQUENCE</scope>
    <source>
        <strain evidence="4">DSM 26152</strain>
    </source>
</reference>
<evidence type="ECO:0000256" key="1">
    <source>
        <dbReference type="SAM" id="MobiDB-lite"/>
    </source>
</evidence>
<proteinExistence type="predicted"/>
<dbReference type="Gene3D" id="3.10.620.30">
    <property type="match status" value="1"/>
</dbReference>
<evidence type="ECO:0000256" key="2">
    <source>
        <dbReference type="SAM" id="Phobius"/>
    </source>
</evidence>
<comment type="caution">
    <text evidence="4">The sequence shown here is derived from an EMBL/GenBank/DDBJ whole genome shotgun (WGS) entry which is preliminary data.</text>
</comment>
<feature type="compositionally biased region" description="Low complexity" evidence="1">
    <location>
        <begin position="769"/>
        <end position="780"/>
    </location>
</feature>
<dbReference type="SMART" id="SM00460">
    <property type="entry name" value="TGc"/>
    <property type="match status" value="1"/>
</dbReference>
<feature type="transmembrane region" description="Helical" evidence="2">
    <location>
        <begin position="175"/>
        <end position="192"/>
    </location>
</feature>
<dbReference type="EMBL" id="JADOTZ010000001">
    <property type="protein sequence ID" value="MBG6083912.1"/>
    <property type="molecule type" value="Genomic_DNA"/>
</dbReference>
<accession>A0A931GET4</accession>
<feature type="transmembrane region" description="Helical" evidence="2">
    <location>
        <begin position="151"/>
        <end position="169"/>
    </location>
</feature>
<dbReference type="InterPro" id="IPR038765">
    <property type="entry name" value="Papain-like_cys_pep_sf"/>
</dbReference>
<feature type="transmembrane region" description="Helical" evidence="2">
    <location>
        <begin position="7"/>
        <end position="25"/>
    </location>
</feature>
<feature type="transmembrane region" description="Helical" evidence="2">
    <location>
        <begin position="31"/>
        <end position="55"/>
    </location>
</feature>
<gene>
    <name evidence="4" type="ORF">IW252_000679</name>
</gene>
<sequence length="809" mass="87109">MRTHLPLWRYAVDAACLGAALWLAVLGLSDAYGGSVFFVLAGVGGIVAGLGLAWVSVRFRWGAWRTIALFILLYVLLGTPLATPREALYGVIPTLESLRTLLAGVVLAWKDMLTVSPPVGAYGGVLIVAFLSALVTSVLAGMMAWRLRSPFWTLLPLLAMFVIGIVFGTQDVPVPLLRGGVFVALIVAWLAWRRYVGRIVREGFRSLNHADDDARGVRDGLIRRVAIGAVVLVVASGVTAVAAPLISPDTPRKVLRDAVEPPVDLYEYPSPLTSFRKYVKTMADETLLTVKGLPEGRRVRLAALDSYNGMVFTVDPSSGGNFAPVGDSSTIRSAEGEATRAAGELEITIEEYDGVWVPAGGKLNGVEVPEDSQGDLARSLFYSDEAETALSATGLAQGDRYTAHVQFPVTPSDEVLSEAEFSQLRMPDLANVPPMAAAKAVEYVGAAQGPLDRARSLETVLSTSGYFSNGAEGQVPSLSGHGAGRITSLLDAEDMIGDDEQYATAMALMAREQGMPARVVMGFYPEEYNESATVEITGSDVHAWVEIAFENIGWVAFNPTPDDDEQPTPPEQEPKAVPQPQVLQPPPPAQEEPDLPPETAPEPQDVEEEDLTFWERWGTVIIAVAISLGSLLILLAPFLLILALKLRRRRRRFQGGSAGDRVSGGWQEVLSQATDYGIVSVPGATRRENARVLTDSLGSSAVAVVDLADRADRSTFAAGEVTEQEVADYWAAVDRQAEALSSSATFWQRLKAKYSPRSLMHDAAAQAAARRAARGPAQRSRWGKLPGWLGRSSGEARPVRKVNEKPSKE</sequence>
<keyword evidence="2" id="KW-1133">Transmembrane helix</keyword>
<dbReference type="PANTHER" id="PTHR42736:SF1">
    <property type="entry name" value="PROTEIN-GLUTAMINE GAMMA-GLUTAMYLTRANSFERASE"/>
    <property type="match status" value="1"/>
</dbReference>
<keyword evidence="5" id="KW-1185">Reference proteome</keyword>
<feature type="compositionally biased region" description="Pro residues" evidence="1">
    <location>
        <begin position="583"/>
        <end position="600"/>
    </location>
</feature>
<dbReference type="InterPro" id="IPR052901">
    <property type="entry name" value="Bact_TGase-like"/>
</dbReference>
<evidence type="ECO:0000313" key="5">
    <source>
        <dbReference type="Proteomes" id="UP000625033"/>
    </source>
</evidence>
<feature type="region of interest" description="Disordered" evidence="1">
    <location>
        <begin position="769"/>
        <end position="809"/>
    </location>
</feature>
<feature type="transmembrane region" description="Helical" evidence="2">
    <location>
        <begin position="119"/>
        <end position="139"/>
    </location>
</feature>
<feature type="compositionally biased region" description="Basic and acidic residues" evidence="1">
    <location>
        <begin position="797"/>
        <end position="809"/>
    </location>
</feature>
<dbReference type="Pfam" id="PF11992">
    <property type="entry name" value="TgpA_N"/>
    <property type="match status" value="1"/>
</dbReference>
<dbReference type="InterPro" id="IPR021878">
    <property type="entry name" value="TgpA_N"/>
</dbReference>
<name>A0A931GET4_9MICC</name>
<organism evidence="4 5">
    <name type="scientific">Zhihengliuella flava</name>
    <dbReference type="NCBI Taxonomy" id="1285193"/>
    <lineage>
        <taxon>Bacteria</taxon>
        <taxon>Bacillati</taxon>
        <taxon>Actinomycetota</taxon>
        <taxon>Actinomycetes</taxon>
        <taxon>Micrococcales</taxon>
        <taxon>Micrococcaceae</taxon>
        <taxon>Zhihengliuella</taxon>
    </lineage>
</organism>
<dbReference type="AlphaFoldDB" id="A0A931GET4"/>
<dbReference type="RefSeq" id="WP_196835295.1">
    <property type="nucleotide sequence ID" value="NZ_JADOTZ010000001.1"/>
</dbReference>
<dbReference type="Proteomes" id="UP000625033">
    <property type="component" value="Unassembled WGS sequence"/>
</dbReference>
<dbReference type="SUPFAM" id="SSF54001">
    <property type="entry name" value="Cysteine proteinases"/>
    <property type="match status" value="1"/>
</dbReference>